<protein>
    <submittedName>
        <fullName evidence="3">PPOX class probable F420-dependent enzyme</fullName>
    </submittedName>
</protein>
<dbReference type="PANTHER" id="PTHR35176:SF2">
    <property type="entry name" value="F420H(2)-DEPENDENT REDUCTASE RV1155"/>
    <property type="match status" value="1"/>
</dbReference>
<dbReference type="GO" id="GO:0070967">
    <property type="term" value="F:coenzyme F420 binding"/>
    <property type="evidence" value="ECO:0007669"/>
    <property type="project" value="TreeGrafter"/>
</dbReference>
<dbReference type="Gene3D" id="2.30.110.10">
    <property type="entry name" value="Electron Transport, Fmn-binding Protein, Chain A"/>
    <property type="match status" value="1"/>
</dbReference>
<organism evidence="3 4">
    <name type="scientific">Actinorugispora endophytica</name>
    <dbReference type="NCBI Taxonomy" id="1605990"/>
    <lineage>
        <taxon>Bacteria</taxon>
        <taxon>Bacillati</taxon>
        <taxon>Actinomycetota</taxon>
        <taxon>Actinomycetes</taxon>
        <taxon>Streptosporangiales</taxon>
        <taxon>Nocardiopsidaceae</taxon>
        <taxon>Actinorugispora</taxon>
    </lineage>
</organism>
<comment type="caution">
    <text evidence="3">The sequence shown here is derived from an EMBL/GenBank/DDBJ whole genome shotgun (WGS) entry which is preliminary data.</text>
</comment>
<dbReference type="RefSeq" id="WP_133741533.1">
    <property type="nucleotide sequence ID" value="NZ_SNYN01000007.1"/>
</dbReference>
<evidence type="ECO:0000313" key="4">
    <source>
        <dbReference type="Proteomes" id="UP000295281"/>
    </source>
</evidence>
<dbReference type="Proteomes" id="UP000295281">
    <property type="component" value="Unassembled WGS sequence"/>
</dbReference>
<dbReference type="EMBL" id="SNYN01000007">
    <property type="protein sequence ID" value="TDQ52177.1"/>
    <property type="molecule type" value="Genomic_DNA"/>
</dbReference>
<accession>A0A4R6UXI9</accession>
<dbReference type="InterPro" id="IPR012349">
    <property type="entry name" value="Split_barrel_FMN-bd"/>
</dbReference>
<name>A0A4R6UXI9_9ACTN</name>
<dbReference type="OrthoDB" id="9812086at2"/>
<evidence type="ECO:0000259" key="2">
    <source>
        <dbReference type="Pfam" id="PF01243"/>
    </source>
</evidence>
<sequence length="137" mass="15428">MRLETEQARARFSSARIARLATVDDEYPHLVPITFAVHGDTVVTASDRRPRHAEQLRRLAGIIANPRVALLADEHDDDCSPLWWARADGVAHVEHDGEERSAALDLLAERYPQYRDDRPDGPVILIGVARWSGWSAR</sequence>
<keyword evidence="4" id="KW-1185">Reference proteome</keyword>
<proteinExistence type="predicted"/>
<dbReference type="GO" id="GO:0005829">
    <property type="term" value="C:cytosol"/>
    <property type="evidence" value="ECO:0007669"/>
    <property type="project" value="TreeGrafter"/>
</dbReference>
<evidence type="ECO:0000313" key="3">
    <source>
        <dbReference type="EMBL" id="TDQ52177.1"/>
    </source>
</evidence>
<dbReference type="AlphaFoldDB" id="A0A4R6UXI9"/>
<reference evidence="3 4" key="1">
    <citation type="submission" date="2019-03" db="EMBL/GenBank/DDBJ databases">
        <title>Genomic Encyclopedia of Type Strains, Phase IV (KMG-IV): sequencing the most valuable type-strain genomes for metagenomic binning, comparative biology and taxonomic classification.</title>
        <authorList>
            <person name="Goeker M."/>
        </authorList>
    </citation>
    <scope>NUCLEOTIDE SEQUENCE [LARGE SCALE GENOMIC DNA]</scope>
    <source>
        <strain evidence="3 4">DSM 46770</strain>
    </source>
</reference>
<dbReference type="NCBIfam" id="TIGR03668">
    <property type="entry name" value="Rv0121_F420"/>
    <property type="match status" value="1"/>
</dbReference>
<dbReference type="InterPro" id="IPR019967">
    <property type="entry name" value="F420-dep_enz_PPOX_Rv0121"/>
</dbReference>
<dbReference type="InterPro" id="IPR052019">
    <property type="entry name" value="F420H2_bilvrd_red/Heme_oxyg"/>
</dbReference>
<dbReference type="Pfam" id="PF01243">
    <property type="entry name" value="PNPOx_N"/>
    <property type="match status" value="1"/>
</dbReference>
<feature type="domain" description="Pyridoxamine 5'-phosphate oxidase N-terminal" evidence="2">
    <location>
        <begin position="5"/>
        <end position="134"/>
    </location>
</feature>
<dbReference type="InterPro" id="IPR011576">
    <property type="entry name" value="Pyridox_Oxase_N"/>
</dbReference>
<dbReference type="SUPFAM" id="SSF50475">
    <property type="entry name" value="FMN-binding split barrel"/>
    <property type="match status" value="1"/>
</dbReference>
<gene>
    <name evidence="3" type="ORF">EV190_1077</name>
</gene>
<dbReference type="PANTHER" id="PTHR35176">
    <property type="entry name" value="HEME OXYGENASE HI_0854-RELATED"/>
    <property type="match status" value="1"/>
</dbReference>
<keyword evidence="1" id="KW-0560">Oxidoreductase</keyword>
<evidence type="ECO:0000256" key="1">
    <source>
        <dbReference type="ARBA" id="ARBA00023002"/>
    </source>
</evidence>
<dbReference type="GO" id="GO:0016627">
    <property type="term" value="F:oxidoreductase activity, acting on the CH-CH group of donors"/>
    <property type="evidence" value="ECO:0007669"/>
    <property type="project" value="TreeGrafter"/>
</dbReference>